<evidence type="ECO:0000313" key="3">
    <source>
        <dbReference type="EMBL" id="RJT28763.1"/>
    </source>
</evidence>
<organism evidence="3 4">
    <name type="scientific">Mesorhizobium waimense</name>
    <dbReference type="NCBI Taxonomy" id="1300307"/>
    <lineage>
        <taxon>Bacteria</taxon>
        <taxon>Pseudomonadati</taxon>
        <taxon>Pseudomonadota</taxon>
        <taxon>Alphaproteobacteria</taxon>
        <taxon>Hyphomicrobiales</taxon>
        <taxon>Phyllobacteriaceae</taxon>
        <taxon>Mesorhizobium</taxon>
    </lineage>
</organism>
<accession>A0A3A5K216</accession>
<feature type="signal peptide" evidence="1">
    <location>
        <begin position="1"/>
        <end position="27"/>
    </location>
</feature>
<evidence type="ECO:0000313" key="4">
    <source>
        <dbReference type="Proteomes" id="UP000272706"/>
    </source>
</evidence>
<dbReference type="Proteomes" id="UP000272706">
    <property type="component" value="Unassembled WGS sequence"/>
</dbReference>
<keyword evidence="1" id="KW-0732">Signal</keyword>
<keyword evidence="4" id="KW-1185">Reference proteome</keyword>
<feature type="chain" id="PRO_5017209495" evidence="1">
    <location>
        <begin position="28"/>
        <end position="322"/>
    </location>
</feature>
<dbReference type="SUPFAM" id="SSF53850">
    <property type="entry name" value="Periplasmic binding protein-like II"/>
    <property type="match status" value="1"/>
</dbReference>
<dbReference type="InterPro" id="IPR007210">
    <property type="entry name" value="ABC_Gly_betaine_transp_sub-bd"/>
</dbReference>
<dbReference type="GO" id="GO:0043190">
    <property type="term" value="C:ATP-binding cassette (ABC) transporter complex"/>
    <property type="evidence" value="ECO:0007669"/>
    <property type="project" value="InterPro"/>
</dbReference>
<dbReference type="GO" id="GO:0022857">
    <property type="term" value="F:transmembrane transporter activity"/>
    <property type="evidence" value="ECO:0007669"/>
    <property type="project" value="InterPro"/>
</dbReference>
<name>A0A3A5K216_9HYPH</name>
<feature type="domain" description="ABC-type glycine betaine transport system substrate-binding" evidence="2">
    <location>
        <begin position="29"/>
        <end position="310"/>
    </location>
</feature>
<dbReference type="Gene3D" id="3.40.190.100">
    <property type="entry name" value="Glycine betaine-binding periplasmic protein, domain 2"/>
    <property type="match status" value="1"/>
</dbReference>
<sequence length="322" mass="35480">MSSITYSLKKAALSAFVLAVTSLSVHARDLVIAMPNWPSGKATANILKVGLKKEYGLDSDVREMGSMIAFAGLNSGEVDIHPEIWSPNLDSLIDKYVTKAGTVSMSPIGVQAWQGLCETRITADKFGIRDISDLNDPKKTAALDTDGDGRGELWIGAETWASTAIERVRANSYGYAKTMTLLEMPEDVGMAAVDAAEATDRPIVFACYAPHYIFKLHDIVRLTEPPYDPAKWKIVLPSEDPQWLTKSSAAVAWNAAQFHVGYATSLRQSHPEVVKFLEHVDFKEDEITEMSYALQVERQDPYAFATQWVATHGDQVHGWASK</sequence>
<dbReference type="EMBL" id="QZWZ01000049">
    <property type="protein sequence ID" value="RJT28763.1"/>
    <property type="molecule type" value="Genomic_DNA"/>
</dbReference>
<proteinExistence type="predicted"/>
<dbReference type="CDD" id="cd13642">
    <property type="entry name" value="PBP2_BCP_1"/>
    <property type="match status" value="1"/>
</dbReference>
<evidence type="ECO:0000259" key="2">
    <source>
        <dbReference type="Pfam" id="PF04069"/>
    </source>
</evidence>
<reference evidence="3 4" key="1">
    <citation type="submission" date="2018-09" db="EMBL/GenBank/DDBJ databases">
        <title>Mesorhizobium carmichaelinearum sp. nov. isolated from Carmichaelinea spp. root nodules in New Zealand.</title>
        <authorList>
            <person name="De Meyer S.E."/>
        </authorList>
    </citation>
    <scope>NUCLEOTIDE SEQUENCE [LARGE SCALE GENOMIC DNA]</scope>
    <source>
        <strain evidence="3 4">ICMP19557</strain>
    </source>
</reference>
<dbReference type="Pfam" id="PF04069">
    <property type="entry name" value="OpuAC"/>
    <property type="match status" value="1"/>
</dbReference>
<protein>
    <submittedName>
        <fullName evidence="3">Amino acid-binding protein</fullName>
    </submittedName>
</protein>
<dbReference type="Gene3D" id="3.40.190.10">
    <property type="entry name" value="Periplasmic binding protein-like II"/>
    <property type="match status" value="2"/>
</dbReference>
<dbReference type="RefSeq" id="WP_120018452.1">
    <property type="nucleotide sequence ID" value="NZ_QZWZ01000049.1"/>
</dbReference>
<dbReference type="OrthoDB" id="9787902at2"/>
<gene>
    <name evidence="3" type="ORF">D3227_33640</name>
</gene>
<dbReference type="AlphaFoldDB" id="A0A3A5K216"/>
<evidence type="ECO:0000256" key="1">
    <source>
        <dbReference type="SAM" id="SignalP"/>
    </source>
</evidence>
<comment type="caution">
    <text evidence="3">The sequence shown here is derived from an EMBL/GenBank/DDBJ whole genome shotgun (WGS) entry which is preliminary data.</text>
</comment>